<keyword evidence="2" id="KW-1185">Reference proteome</keyword>
<dbReference type="RefSeq" id="XP_035580567.1">
    <property type="nucleotide sequence ID" value="XM_035724674.1"/>
</dbReference>
<dbReference type="Proteomes" id="UP000515165">
    <property type="component" value="Chromosome 16"/>
</dbReference>
<organism evidence="2 3">
    <name type="scientific">Zalophus californianus</name>
    <name type="common">California sealion</name>
    <dbReference type="NCBI Taxonomy" id="9704"/>
    <lineage>
        <taxon>Eukaryota</taxon>
        <taxon>Metazoa</taxon>
        <taxon>Chordata</taxon>
        <taxon>Craniata</taxon>
        <taxon>Vertebrata</taxon>
        <taxon>Euteleostomi</taxon>
        <taxon>Mammalia</taxon>
        <taxon>Eutheria</taxon>
        <taxon>Laurasiatheria</taxon>
        <taxon>Carnivora</taxon>
        <taxon>Caniformia</taxon>
        <taxon>Pinnipedia</taxon>
        <taxon>Otariidae</taxon>
        <taxon>Zalophus</taxon>
    </lineage>
</organism>
<feature type="region of interest" description="Disordered" evidence="1">
    <location>
        <begin position="279"/>
        <end position="298"/>
    </location>
</feature>
<evidence type="ECO:0000313" key="2">
    <source>
        <dbReference type="Proteomes" id="UP000515165"/>
    </source>
</evidence>
<feature type="compositionally biased region" description="Pro residues" evidence="1">
    <location>
        <begin position="187"/>
        <end position="197"/>
    </location>
</feature>
<feature type="region of interest" description="Disordered" evidence="1">
    <location>
        <begin position="1"/>
        <end position="246"/>
    </location>
</feature>
<feature type="compositionally biased region" description="Pro residues" evidence="1">
    <location>
        <begin position="166"/>
        <end position="178"/>
    </location>
</feature>
<evidence type="ECO:0000313" key="3">
    <source>
        <dbReference type="RefSeq" id="XP_035580567.1"/>
    </source>
</evidence>
<name>A0A6P9FHS6_ZALCA</name>
<dbReference type="GeneID" id="118356380"/>
<feature type="compositionally biased region" description="Low complexity" evidence="1">
    <location>
        <begin position="279"/>
        <end position="295"/>
    </location>
</feature>
<sequence>MASTALGKTLPRAGATTGKRRGHAVAAHGAGKRVARPRVGRGHLPPARPVIPARTPVPACAGGHADPIRSGLGTAPAPRRVPGRRAADSRPGGGSSSGASGRRPPGQRELGREREAGDRRNPPRRRLRCGGLARAAALCAPVRSPARPAGGASPAGARVPSRARPAPDPQAGPPPRRAPPAGRRSPRPGPAHPPGTPAPRWHAQVAPQGLGHLPGRCGVPSAPESGEGERPPRAPELGLPARARRAPRRPLRWRPRLLSVPGRPRVWPWPAPRFLHAVPSAPSSAPSSEPADHSALPPCDFRGRSHLTIYQPSAVGARPAILHRDPRAPLPYQSPLSVLPPSQVTICRSR</sequence>
<evidence type="ECO:0000256" key="1">
    <source>
        <dbReference type="SAM" id="MobiDB-lite"/>
    </source>
</evidence>
<proteinExistence type="predicted"/>
<feature type="compositionally biased region" description="Basic and acidic residues" evidence="1">
    <location>
        <begin position="109"/>
        <end position="121"/>
    </location>
</feature>
<dbReference type="KEGG" id="zca:118356380"/>
<feature type="compositionally biased region" description="Low complexity" evidence="1">
    <location>
        <begin position="129"/>
        <end position="164"/>
    </location>
</feature>
<reference evidence="3" key="1">
    <citation type="submission" date="2025-08" db="UniProtKB">
        <authorList>
            <consortium name="RefSeq"/>
        </authorList>
    </citation>
    <scope>IDENTIFICATION</scope>
    <source>
        <tissue evidence="3">Blood</tissue>
    </source>
</reference>
<accession>A0A6P9FHS6</accession>
<feature type="compositionally biased region" description="Basic residues" evidence="1">
    <location>
        <begin position="30"/>
        <end position="41"/>
    </location>
</feature>
<dbReference type="AlphaFoldDB" id="A0A6P9FHS6"/>
<protein>
    <submittedName>
        <fullName evidence="3">Basic proline-rich protein-like</fullName>
    </submittedName>
</protein>
<gene>
    <name evidence="3" type="primary">LOC118356380</name>
</gene>